<dbReference type="FunFam" id="3.10.200.10:FF:000003">
    <property type="entry name" value="Carbonic anhydrase 12"/>
    <property type="match status" value="1"/>
</dbReference>
<evidence type="ECO:0000313" key="13">
    <source>
        <dbReference type="Proteomes" id="UP001059041"/>
    </source>
</evidence>
<evidence type="ECO:0000256" key="7">
    <source>
        <dbReference type="ARBA" id="ARBA00023180"/>
    </source>
</evidence>
<dbReference type="GO" id="GO:0008270">
    <property type="term" value="F:zinc ion binding"/>
    <property type="evidence" value="ECO:0007669"/>
    <property type="project" value="UniProtKB-UniRule"/>
</dbReference>
<comment type="catalytic activity">
    <reaction evidence="9">
        <text>hydrogencarbonate + H(+) = CO2 + H2O</text>
        <dbReference type="Rhea" id="RHEA:10748"/>
        <dbReference type="ChEBI" id="CHEBI:15377"/>
        <dbReference type="ChEBI" id="CHEBI:15378"/>
        <dbReference type="ChEBI" id="CHEBI:16526"/>
        <dbReference type="ChEBI" id="CHEBI:17544"/>
        <dbReference type="EC" id="4.2.1.1"/>
    </reaction>
</comment>
<dbReference type="Gene3D" id="3.10.200.10">
    <property type="entry name" value="Alpha carbonic anhydrase"/>
    <property type="match status" value="1"/>
</dbReference>
<evidence type="ECO:0000313" key="12">
    <source>
        <dbReference type="EMBL" id="KAI7797222.1"/>
    </source>
</evidence>
<dbReference type="SMART" id="SM01057">
    <property type="entry name" value="Carb_anhydrase"/>
    <property type="match status" value="1"/>
</dbReference>
<dbReference type="InterPro" id="IPR041874">
    <property type="entry name" value="CA4/CA15"/>
</dbReference>
<dbReference type="GO" id="GO:0004089">
    <property type="term" value="F:carbonate dehydratase activity"/>
    <property type="evidence" value="ECO:0007669"/>
    <property type="project" value="UniProtKB-UniRule"/>
</dbReference>
<dbReference type="EMBL" id="JAFHDT010000018">
    <property type="protein sequence ID" value="KAI7797222.1"/>
    <property type="molecule type" value="Genomic_DNA"/>
</dbReference>
<keyword evidence="7" id="KW-0325">Glycoprotein</keyword>
<comment type="caution">
    <text evidence="12">The sequence shown here is derived from an EMBL/GenBank/DDBJ whole genome shotgun (WGS) entry which is preliminary data.</text>
</comment>
<feature type="domain" description="Alpha-carbonic anhydrase" evidence="11">
    <location>
        <begin position="22"/>
        <end position="289"/>
    </location>
</feature>
<sequence>MIFLLLCVALLCTTVYSADSSVEWCYDKPTCDSTTWPKIAPQYCSGSRQSPINIVTSEVKANSKLTSFTFTGFDDDSTLFSIGNTGDSVVVSLDGDTMKVEGGDLPGAYTSVQFHLHWGKGSSVNGSEHTVDGKRYPMELHIVSVHSKYNGSAKAAIDAHDPKGLAVLGFFIEGSNLTSKSKGWEILTSFLPNITNSSATTSDIINKTTMNSLLEGVDRTKYYRYEGSLTTPRCNEIVIWTVFKDTIKVNHELIRLFSTTVQFKDTSTKIANNFRGVQNMNGRIVTSQVASATSSSVIVFTFYILPIFPFICWL</sequence>
<dbReference type="AlphaFoldDB" id="A0A9W7WDJ8"/>
<evidence type="ECO:0000256" key="3">
    <source>
        <dbReference type="ARBA" id="ARBA00012925"/>
    </source>
</evidence>
<dbReference type="InterPro" id="IPR023561">
    <property type="entry name" value="Carbonic_anhydrase_a-class"/>
</dbReference>
<comment type="function">
    <text evidence="9">Reversible hydration of carbon dioxide.</text>
</comment>
<dbReference type="SUPFAM" id="SSF51069">
    <property type="entry name" value="Carbonic anhydrase"/>
    <property type="match status" value="1"/>
</dbReference>
<dbReference type="GO" id="GO:0005886">
    <property type="term" value="C:plasma membrane"/>
    <property type="evidence" value="ECO:0007669"/>
    <property type="project" value="TreeGrafter"/>
</dbReference>
<dbReference type="InterPro" id="IPR036398">
    <property type="entry name" value="CA_dom_sf"/>
</dbReference>
<dbReference type="CDD" id="cd03117">
    <property type="entry name" value="alpha_CA_IV_XV_like"/>
    <property type="match status" value="1"/>
</dbReference>
<dbReference type="Proteomes" id="UP001059041">
    <property type="component" value="Linkage Group LG18"/>
</dbReference>
<evidence type="ECO:0000256" key="5">
    <source>
        <dbReference type="ARBA" id="ARBA00022729"/>
    </source>
</evidence>
<name>A0A9W7WDJ8_TRIRA</name>
<keyword evidence="13" id="KW-1185">Reference proteome</keyword>
<evidence type="ECO:0000256" key="4">
    <source>
        <dbReference type="ARBA" id="ARBA00022723"/>
    </source>
</evidence>
<keyword evidence="5 9" id="KW-0732">Signal</keyword>
<evidence type="ECO:0000256" key="8">
    <source>
        <dbReference type="ARBA" id="ARBA00023239"/>
    </source>
</evidence>
<keyword evidence="6 9" id="KW-0862">Zinc</keyword>
<evidence type="ECO:0000259" key="11">
    <source>
        <dbReference type="PROSITE" id="PS51144"/>
    </source>
</evidence>
<keyword evidence="10" id="KW-1133">Transmembrane helix</keyword>
<dbReference type="InterPro" id="IPR001148">
    <property type="entry name" value="CA_dom"/>
</dbReference>
<evidence type="ECO:0000256" key="1">
    <source>
        <dbReference type="ARBA" id="ARBA00001947"/>
    </source>
</evidence>
<keyword evidence="8 9" id="KW-0456">Lyase</keyword>
<dbReference type="PANTHER" id="PTHR18952">
    <property type="entry name" value="CARBONIC ANHYDRASE"/>
    <property type="match status" value="1"/>
</dbReference>
<dbReference type="PANTHER" id="PTHR18952:SF200">
    <property type="entry name" value="CARBONIC ANHYDRASE"/>
    <property type="match status" value="1"/>
</dbReference>
<dbReference type="InterPro" id="IPR018338">
    <property type="entry name" value="Carbonic_anhydrase_a-class_CS"/>
</dbReference>
<feature type="signal peptide" evidence="9">
    <location>
        <begin position="1"/>
        <end position="17"/>
    </location>
</feature>
<reference evidence="12" key="1">
    <citation type="submission" date="2021-02" db="EMBL/GenBank/DDBJ databases">
        <title>Comparative genomics reveals that relaxation of natural selection precedes convergent phenotypic evolution of cavefish.</title>
        <authorList>
            <person name="Peng Z."/>
        </authorList>
    </citation>
    <scope>NUCLEOTIDE SEQUENCE</scope>
    <source>
        <tissue evidence="12">Muscle</tissue>
    </source>
</reference>
<evidence type="ECO:0000256" key="10">
    <source>
        <dbReference type="SAM" id="Phobius"/>
    </source>
</evidence>
<dbReference type="EC" id="4.2.1.1" evidence="3 9"/>
<evidence type="ECO:0000256" key="2">
    <source>
        <dbReference type="ARBA" id="ARBA00010718"/>
    </source>
</evidence>
<keyword evidence="4 9" id="KW-0479">Metal-binding</keyword>
<protein>
    <recommendedName>
        <fullName evidence="3 9">Carbonic anhydrase</fullName>
        <ecNumber evidence="3 9">4.2.1.1</ecNumber>
    </recommendedName>
</protein>
<comment type="cofactor">
    <cofactor evidence="1 9">
        <name>Zn(2+)</name>
        <dbReference type="ChEBI" id="CHEBI:29105"/>
    </cofactor>
</comment>
<feature type="transmembrane region" description="Helical" evidence="10">
    <location>
        <begin position="289"/>
        <end position="313"/>
    </location>
</feature>
<organism evidence="12 13">
    <name type="scientific">Triplophysa rosa</name>
    <name type="common">Cave loach</name>
    <dbReference type="NCBI Taxonomy" id="992332"/>
    <lineage>
        <taxon>Eukaryota</taxon>
        <taxon>Metazoa</taxon>
        <taxon>Chordata</taxon>
        <taxon>Craniata</taxon>
        <taxon>Vertebrata</taxon>
        <taxon>Euteleostomi</taxon>
        <taxon>Actinopterygii</taxon>
        <taxon>Neopterygii</taxon>
        <taxon>Teleostei</taxon>
        <taxon>Ostariophysi</taxon>
        <taxon>Cypriniformes</taxon>
        <taxon>Nemacheilidae</taxon>
        <taxon>Triplophysa</taxon>
    </lineage>
</organism>
<gene>
    <name evidence="12" type="ORF">IRJ41_021506</name>
</gene>
<keyword evidence="10" id="KW-0812">Transmembrane</keyword>
<evidence type="ECO:0000256" key="9">
    <source>
        <dbReference type="RuleBase" id="RU367011"/>
    </source>
</evidence>
<evidence type="ECO:0000256" key="6">
    <source>
        <dbReference type="ARBA" id="ARBA00022833"/>
    </source>
</evidence>
<dbReference type="PROSITE" id="PS51144">
    <property type="entry name" value="ALPHA_CA_2"/>
    <property type="match status" value="1"/>
</dbReference>
<proteinExistence type="inferred from homology"/>
<keyword evidence="10" id="KW-0472">Membrane</keyword>
<dbReference type="PROSITE" id="PS00162">
    <property type="entry name" value="ALPHA_CA_1"/>
    <property type="match status" value="1"/>
</dbReference>
<dbReference type="Pfam" id="PF00194">
    <property type="entry name" value="Carb_anhydrase"/>
    <property type="match status" value="1"/>
</dbReference>
<accession>A0A9W7WDJ8</accession>
<feature type="chain" id="PRO_5041011963" description="Carbonic anhydrase" evidence="9">
    <location>
        <begin position="18"/>
        <end position="314"/>
    </location>
</feature>
<comment type="similarity">
    <text evidence="2 9">Belongs to the alpha-carbonic anhydrase family.</text>
</comment>